<keyword evidence="3" id="KW-1185">Reference proteome</keyword>
<proteinExistence type="predicted"/>
<accession>A0AAI9T4V1</accession>
<dbReference type="EMBL" id="LACB01002122">
    <property type="protein sequence ID" value="KAJ9473785.1"/>
    <property type="molecule type" value="Genomic_DNA"/>
</dbReference>
<sequence length="20" mass="2252">MFSRAKRPTPGPLVLVRPTK</sequence>
<feature type="region of interest" description="Disordered" evidence="1">
    <location>
        <begin position="1"/>
        <end position="20"/>
    </location>
</feature>
<dbReference type="AlphaFoldDB" id="A0AAI9T4V1"/>
<organism evidence="2 3">
    <name type="scientific">Penicillium thymicola</name>
    <dbReference type="NCBI Taxonomy" id="293382"/>
    <lineage>
        <taxon>Eukaryota</taxon>
        <taxon>Fungi</taxon>
        <taxon>Dikarya</taxon>
        <taxon>Ascomycota</taxon>
        <taxon>Pezizomycotina</taxon>
        <taxon>Eurotiomycetes</taxon>
        <taxon>Eurotiomycetidae</taxon>
        <taxon>Eurotiales</taxon>
        <taxon>Aspergillaceae</taxon>
        <taxon>Penicillium</taxon>
    </lineage>
</organism>
<reference evidence="2" key="2">
    <citation type="journal article" date="2016" name="Fungal Biol.">
        <title>Ochratoxin A production by Penicillium thymicola.</title>
        <authorList>
            <person name="Nguyen H.D.T."/>
            <person name="McMullin D.R."/>
            <person name="Ponomareva E."/>
            <person name="Riley R."/>
            <person name="Pomraning K.R."/>
            <person name="Baker S.E."/>
            <person name="Seifert K.A."/>
        </authorList>
    </citation>
    <scope>NUCLEOTIDE SEQUENCE</scope>
    <source>
        <strain evidence="2">DAOM 180753</strain>
    </source>
</reference>
<protein>
    <submittedName>
        <fullName evidence="2">Uncharacterized protein</fullName>
    </submittedName>
</protein>
<gene>
    <name evidence="2" type="ORF">VN97_g13305</name>
</gene>
<feature type="non-terminal residue" evidence="2">
    <location>
        <position position="20"/>
    </location>
</feature>
<dbReference type="Proteomes" id="UP001227192">
    <property type="component" value="Unassembled WGS sequence"/>
</dbReference>
<evidence type="ECO:0000313" key="2">
    <source>
        <dbReference type="EMBL" id="KAJ9473785.1"/>
    </source>
</evidence>
<evidence type="ECO:0000256" key="1">
    <source>
        <dbReference type="SAM" id="MobiDB-lite"/>
    </source>
</evidence>
<comment type="caution">
    <text evidence="2">The sequence shown here is derived from an EMBL/GenBank/DDBJ whole genome shotgun (WGS) entry which is preliminary data.</text>
</comment>
<reference evidence="2" key="1">
    <citation type="submission" date="2015-06" db="EMBL/GenBank/DDBJ databases">
        <authorList>
            <person name="Nguyen H."/>
        </authorList>
    </citation>
    <scope>NUCLEOTIDE SEQUENCE</scope>
    <source>
        <strain evidence="2">DAOM 180753</strain>
    </source>
</reference>
<name>A0AAI9T4V1_PENTH</name>
<evidence type="ECO:0000313" key="3">
    <source>
        <dbReference type="Proteomes" id="UP001227192"/>
    </source>
</evidence>